<reference evidence="9" key="1">
    <citation type="submission" date="2024-02" db="EMBL/GenBank/DDBJ databases">
        <title>Draft genome sequence of new strains in genus Ureaplasma.</title>
        <authorList>
            <person name="Nakajima Y."/>
            <person name="Segawa T."/>
        </authorList>
    </citation>
    <scope>NUCLEOTIDE SEQUENCE [LARGE SCALE GENOMIC DNA]</scope>
    <source>
        <strain evidence="9">OM1</strain>
    </source>
</reference>
<evidence type="ECO:0000256" key="2">
    <source>
        <dbReference type="ARBA" id="ARBA00022448"/>
    </source>
</evidence>
<protein>
    <submittedName>
        <fullName evidence="9">Potassium transporter TrkG</fullName>
    </submittedName>
</protein>
<feature type="transmembrane region" description="Helical" evidence="8">
    <location>
        <begin position="214"/>
        <end position="237"/>
    </location>
</feature>
<feature type="transmembrane region" description="Helical" evidence="8">
    <location>
        <begin position="393"/>
        <end position="418"/>
    </location>
</feature>
<proteinExistence type="predicted"/>
<evidence type="ECO:0000256" key="1">
    <source>
        <dbReference type="ARBA" id="ARBA00004651"/>
    </source>
</evidence>
<keyword evidence="5 8" id="KW-1133">Transmembrane helix</keyword>
<dbReference type="InterPro" id="IPR003445">
    <property type="entry name" value="Cat_transpt"/>
</dbReference>
<accession>A0ABP9U5I4</accession>
<feature type="transmembrane region" description="Helical" evidence="8">
    <location>
        <begin position="38"/>
        <end position="67"/>
    </location>
</feature>
<comment type="caution">
    <text evidence="9">The sequence shown here is derived from an EMBL/GenBank/DDBJ whole genome shotgun (WGS) entry which is preliminary data.</text>
</comment>
<keyword evidence="6" id="KW-0406">Ion transport</keyword>
<evidence type="ECO:0000256" key="8">
    <source>
        <dbReference type="SAM" id="Phobius"/>
    </source>
</evidence>
<dbReference type="Pfam" id="PF02386">
    <property type="entry name" value="TrkH"/>
    <property type="match status" value="1"/>
</dbReference>
<dbReference type="EMBL" id="BAABQM010000002">
    <property type="protein sequence ID" value="GAA5414595.1"/>
    <property type="molecule type" value="Genomic_DNA"/>
</dbReference>
<sequence>MYNGDTHPYTFIDALFTAISAFSDTGLTSFAIMQTYNIFGQIVICLLIQVGGMGLFTIYWILWNVVFNNYIYKKIKRIPTYERNKIGFSFSLLMSSERGNSKLGLSNQTIKSAVIFILTTELIFAIFYSLWFGLVPSYVQVNATSARMVVAHTGEVLNNDDWVINSNQLNPQYHNPGLAIWTGIFQSVSTMNNAGFDVIGNSSLSCFRNGTGTIFQIVVILQFVIGGIGYPVIYDVLQWIKLRHRRQKFRFSLFTKVSLSTYFIVALFGLILLLGFEFGLNDSLIYKVNNCAYLENVYFGKEGVARNWNEFVYVLFNAFSSRSAGFATVTENDMSAPAKWVMIILMFIGCAPSSTGGGIRTTTLAVMFMATVSKAKGFKDTRIWKRSITQETVISSLLITVISVALVVGFALISYPLAIKLLGPVNSSVTDLIFEFASAYGTVGLTSGISPALYTNNLNGVFIAIFICIVMIIGQLGVPSALFVFKKRNTSNAVNYPVDEIRVG</sequence>
<evidence type="ECO:0000313" key="10">
    <source>
        <dbReference type="Proteomes" id="UP001449582"/>
    </source>
</evidence>
<keyword evidence="4 8" id="KW-0812">Transmembrane</keyword>
<dbReference type="PANTHER" id="PTHR32024">
    <property type="entry name" value="TRK SYSTEM POTASSIUM UPTAKE PROTEIN TRKG-RELATED"/>
    <property type="match status" value="1"/>
</dbReference>
<keyword evidence="7 8" id="KW-0472">Membrane</keyword>
<comment type="subcellular location">
    <subcellularLocation>
        <location evidence="1">Cell membrane</location>
        <topology evidence="1">Multi-pass membrane protein</topology>
    </subcellularLocation>
</comment>
<organism evidence="9 10">
    <name type="scientific">Ureaplasma ceti</name>
    <dbReference type="NCBI Taxonomy" id="3119530"/>
    <lineage>
        <taxon>Bacteria</taxon>
        <taxon>Bacillati</taxon>
        <taxon>Mycoplasmatota</taxon>
        <taxon>Mycoplasmoidales</taxon>
        <taxon>Mycoplasmoidaceae</taxon>
        <taxon>Ureaplasma</taxon>
    </lineage>
</organism>
<keyword evidence="10" id="KW-1185">Reference proteome</keyword>
<evidence type="ECO:0000256" key="3">
    <source>
        <dbReference type="ARBA" id="ARBA00022475"/>
    </source>
</evidence>
<evidence type="ECO:0000256" key="5">
    <source>
        <dbReference type="ARBA" id="ARBA00022989"/>
    </source>
</evidence>
<evidence type="ECO:0000256" key="7">
    <source>
        <dbReference type="ARBA" id="ARBA00023136"/>
    </source>
</evidence>
<evidence type="ECO:0000256" key="4">
    <source>
        <dbReference type="ARBA" id="ARBA00022692"/>
    </source>
</evidence>
<keyword evidence="3" id="KW-1003">Cell membrane</keyword>
<name>A0ABP9U5I4_9BACT</name>
<feature type="transmembrane region" description="Helical" evidence="8">
    <location>
        <begin position="340"/>
        <end position="372"/>
    </location>
</feature>
<evidence type="ECO:0000256" key="6">
    <source>
        <dbReference type="ARBA" id="ARBA00023065"/>
    </source>
</evidence>
<evidence type="ECO:0000313" key="9">
    <source>
        <dbReference type="EMBL" id="GAA5414595.1"/>
    </source>
</evidence>
<keyword evidence="2" id="KW-0813">Transport</keyword>
<gene>
    <name evidence="9" type="ORF">UREOM_3060</name>
</gene>
<feature type="transmembrane region" description="Helical" evidence="8">
    <location>
        <begin position="461"/>
        <end position="485"/>
    </location>
</feature>
<feature type="transmembrane region" description="Helical" evidence="8">
    <location>
        <begin position="257"/>
        <end position="276"/>
    </location>
</feature>
<dbReference type="Proteomes" id="UP001449582">
    <property type="component" value="Unassembled WGS sequence"/>
</dbReference>
<feature type="transmembrane region" description="Helical" evidence="8">
    <location>
        <begin position="113"/>
        <end position="134"/>
    </location>
</feature>
<dbReference type="PANTHER" id="PTHR32024:SF1">
    <property type="entry name" value="KTR SYSTEM POTASSIUM UPTAKE PROTEIN B"/>
    <property type="match status" value="1"/>
</dbReference>